<dbReference type="PANTHER" id="PTHR46472">
    <property type="entry name" value="NUCLEOREDOXIN"/>
    <property type="match status" value="1"/>
</dbReference>
<evidence type="ECO:0000256" key="1">
    <source>
        <dbReference type="SAM" id="SignalP"/>
    </source>
</evidence>
<dbReference type="PANTHER" id="PTHR46472:SF1">
    <property type="entry name" value="NUCLEOREDOXIN"/>
    <property type="match status" value="1"/>
</dbReference>
<dbReference type="OrthoDB" id="9812978at2"/>
<organism evidence="3 4">
    <name type="scientific">Coraliomargarita sinensis</name>
    <dbReference type="NCBI Taxonomy" id="2174842"/>
    <lineage>
        <taxon>Bacteria</taxon>
        <taxon>Pseudomonadati</taxon>
        <taxon>Verrucomicrobiota</taxon>
        <taxon>Opitutia</taxon>
        <taxon>Puniceicoccales</taxon>
        <taxon>Coraliomargaritaceae</taxon>
        <taxon>Coraliomargarita</taxon>
    </lineage>
</organism>
<dbReference type="RefSeq" id="WP_110131476.1">
    <property type="nucleotide sequence ID" value="NZ_QHJQ01000007.1"/>
</dbReference>
<dbReference type="InterPro" id="IPR012336">
    <property type="entry name" value="Thioredoxin-like_fold"/>
</dbReference>
<proteinExistence type="predicted"/>
<gene>
    <name evidence="3" type="ORF">DDZ13_10865</name>
</gene>
<dbReference type="EMBL" id="QHJQ01000007">
    <property type="protein sequence ID" value="PXA03780.1"/>
    <property type="molecule type" value="Genomic_DNA"/>
</dbReference>
<keyword evidence="4" id="KW-1185">Reference proteome</keyword>
<evidence type="ECO:0000259" key="2">
    <source>
        <dbReference type="PROSITE" id="PS51352"/>
    </source>
</evidence>
<accession>A0A317ZET4</accession>
<reference evidence="3 4" key="1">
    <citation type="submission" date="2018-05" db="EMBL/GenBank/DDBJ databases">
        <title>Coraliomargarita sinensis sp. nov., isolated from a marine solar saltern.</title>
        <authorList>
            <person name="Zhou L.Y."/>
        </authorList>
    </citation>
    <scope>NUCLEOTIDE SEQUENCE [LARGE SCALE GENOMIC DNA]</scope>
    <source>
        <strain evidence="3 4">WN38</strain>
    </source>
</reference>
<comment type="caution">
    <text evidence="3">The sequence shown here is derived from an EMBL/GenBank/DDBJ whole genome shotgun (WGS) entry which is preliminary data.</text>
</comment>
<dbReference type="AlphaFoldDB" id="A0A317ZET4"/>
<dbReference type="GO" id="GO:0030178">
    <property type="term" value="P:negative regulation of Wnt signaling pathway"/>
    <property type="evidence" value="ECO:0007669"/>
    <property type="project" value="TreeGrafter"/>
</dbReference>
<protein>
    <recommendedName>
        <fullName evidence="2">Thioredoxin domain-containing protein</fullName>
    </recommendedName>
</protein>
<dbReference type="Gene3D" id="3.40.30.10">
    <property type="entry name" value="Glutaredoxin"/>
    <property type="match status" value="1"/>
</dbReference>
<dbReference type="PROSITE" id="PS51352">
    <property type="entry name" value="THIOREDOXIN_2"/>
    <property type="match status" value="1"/>
</dbReference>
<feature type="domain" description="Thioredoxin" evidence="2">
    <location>
        <begin position="89"/>
        <end position="245"/>
    </location>
</feature>
<sequence>MKIFLITFKKFMRPLLTLCLLAFLPFQIDAEVYLKWDDIIGRTFEAKIVDVNAQSVRLENRAGKQIDFPIADLKPSSKEQVVAWQKKELKTEASASNSEADEGAGTPSVFDDVLLGNLVRLDGKRLKRCKDATRPEKYYVFYYTASWCGPCQRYTPELVEWYEKNKNDNFELVLISSDGNEDAMEGYAASKKMPWPQLEFKEVGDFKEQFKHGVRGIPSLIVCELDGKNLGNFRSDLNGLSKLVQ</sequence>
<dbReference type="GO" id="GO:0004791">
    <property type="term" value="F:thioredoxin-disulfide reductase (NADPH) activity"/>
    <property type="evidence" value="ECO:0007669"/>
    <property type="project" value="TreeGrafter"/>
</dbReference>
<dbReference type="InParanoid" id="A0A317ZET4"/>
<keyword evidence="1" id="KW-0732">Signal</keyword>
<dbReference type="SUPFAM" id="SSF52833">
    <property type="entry name" value="Thioredoxin-like"/>
    <property type="match status" value="1"/>
</dbReference>
<name>A0A317ZET4_9BACT</name>
<dbReference type="Proteomes" id="UP000247099">
    <property type="component" value="Unassembled WGS sequence"/>
</dbReference>
<dbReference type="Gene3D" id="2.30.30.700">
    <property type="entry name" value="SLA1 homology domain 1"/>
    <property type="match status" value="1"/>
</dbReference>
<dbReference type="InterPro" id="IPR036249">
    <property type="entry name" value="Thioredoxin-like_sf"/>
</dbReference>
<evidence type="ECO:0000313" key="4">
    <source>
        <dbReference type="Proteomes" id="UP000247099"/>
    </source>
</evidence>
<feature type="chain" id="PRO_5016233986" description="Thioredoxin domain-containing protein" evidence="1">
    <location>
        <begin position="31"/>
        <end position="245"/>
    </location>
</feature>
<dbReference type="Pfam" id="PF13905">
    <property type="entry name" value="Thioredoxin_8"/>
    <property type="match status" value="1"/>
</dbReference>
<dbReference type="InterPro" id="IPR013766">
    <property type="entry name" value="Thioredoxin_domain"/>
</dbReference>
<feature type="signal peptide" evidence="1">
    <location>
        <begin position="1"/>
        <end position="30"/>
    </location>
</feature>
<dbReference type="GO" id="GO:0031397">
    <property type="term" value="P:negative regulation of protein ubiquitination"/>
    <property type="evidence" value="ECO:0007669"/>
    <property type="project" value="TreeGrafter"/>
</dbReference>
<evidence type="ECO:0000313" key="3">
    <source>
        <dbReference type="EMBL" id="PXA03780.1"/>
    </source>
</evidence>